<dbReference type="InterPro" id="IPR000160">
    <property type="entry name" value="GGDEF_dom"/>
</dbReference>
<dbReference type="Pfam" id="PF02852">
    <property type="entry name" value="Pyr_redox_dim"/>
    <property type="match status" value="1"/>
</dbReference>
<dbReference type="PANTHER" id="PTHR43429">
    <property type="entry name" value="PYRIDINE NUCLEOTIDE-DISULFIDE OXIDOREDUCTASE DOMAIN-CONTAINING"/>
    <property type="match status" value="1"/>
</dbReference>
<dbReference type="InterPro" id="IPR043128">
    <property type="entry name" value="Rev_trsase/Diguanyl_cyclase"/>
</dbReference>
<accession>A0A1W1BDP9</accession>
<proteinExistence type="inferred from homology"/>
<dbReference type="CDD" id="cd01949">
    <property type="entry name" value="GGDEF"/>
    <property type="match status" value="1"/>
</dbReference>
<evidence type="ECO:0000313" key="6">
    <source>
        <dbReference type="EMBL" id="SFV51674.1"/>
    </source>
</evidence>
<dbReference type="FunFam" id="3.30.70.270:FF:000001">
    <property type="entry name" value="Diguanylate cyclase domain protein"/>
    <property type="match status" value="1"/>
</dbReference>
<keyword evidence="4" id="KW-0274">FAD</keyword>
<keyword evidence="3" id="KW-0285">Flavoprotein</keyword>
<protein>
    <recommendedName>
        <fullName evidence="5">GGDEF domain-containing protein</fullName>
    </recommendedName>
</protein>
<evidence type="ECO:0000256" key="1">
    <source>
        <dbReference type="ARBA" id="ARBA00001974"/>
    </source>
</evidence>
<dbReference type="InterPro" id="IPR023753">
    <property type="entry name" value="FAD/NAD-binding_dom"/>
</dbReference>
<dbReference type="SUPFAM" id="SSF55424">
    <property type="entry name" value="FAD/NAD-linked reductases, dimerisation (C-terminal) domain"/>
    <property type="match status" value="1"/>
</dbReference>
<dbReference type="SMART" id="SM00267">
    <property type="entry name" value="GGDEF"/>
    <property type="match status" value="1"/>
</dbReference>
<dbReference type="GO" id="GO:0016491">
    <property type="term" value="F:oxidoreductase activity"/>
    <property type="evidence" value="ECO:0007669"/>
    <property type="project" value="InterPro"/>
</dbReference>
<dbReference type="PROSITE" id="PS50887">
    <property type="entry name" value="GGDEF"/>
    <property type="match status" value="1"/>
</dbReference>
<dbReference type="Pfam" id="PF00990">
    <property type="entry name" value="GGDEF"/>
    <property type="match status" value="1"/>
</dbReference>
<feature type="domain" description="GGDEF" evidence="5">
    <location>
        <begin position="112"/>
        <end position="244"/>
    </location>
</feature>
<comment type="similarity">
    <text evidence="2">Belongs to the class-III pyridine nucleotide-disulfide oxidoreductase family.</text>
</comment>
<dbReference type="SUPFAM" id="SSF55073">
    <property type="entry name" value="Nucleotide cyclase"/>
    <property type="match status" value="1"/>
</dbReference>
<dbReference type="Gene3D" id="3.30.70.270">
    <property type="match status" value="1"/>
</dbReference>
<dbReference type="AlphaFoldDB" id="A0A1W1BDP9"/>
<gene>
    <name evidence="6" type="ORF">MNB_SV-6-1271</name>
</gene>
<evidence type="ECO:0000256" key="4">
    <source>
        <dbReference type="ARBA" id="ARBA00022827"/>
    </source>
</evidence>
<evidence type="ECO:0000256" key="3">
    <source>
        <dbReference type="ARBA" id="ARBA00022630"/>
    </source>
</evidence>
<dbReference type="SUPFAM" id="SSF51905">
    <property type="entry name" value="FAD/NAD(P)-binding domain"/>
    <property type="match status" value="1"/>
</dbReference>
<dbReference type="PRINTS" id="PR00368">
    <property type="entry name" value="FADPNR"/>
</dbReference>
<evidence type="ECO:0000259" key="5">
    <source>
        <dbReference type="PROSITE" id="PS50887"/>
    </source>
</evidence>
<dbReference type="Pfam" id="PF07992">
    <property type="entry name" value="Pyr_redox_2"/>
    <property type="match status" value="1"/>
</dbReference>
<evidence type="ECO:0000256" key="2">
    <source>
        <dbReference type="ARBA" id="ARBA00009130"/>
    </source>
</evidence>
<organism evidence="6">
    <name type="scientific">hydrothermal vent metagenome</name>
    <dbReference type="NCBI Taxonomy" id="652676"/>
    <lineage>
        <taxon>unclassified sequences</taxon>
        <taxon>metagenomes</taxon>
        <taxon>ecological metagenomes</taxon>
    </lineage>
</organism>
<dbReference type="InterPro" id="IPR029787">
    <property type="entry name" value="Nucleotide_cyclase"/>
</dbReference>
<dbReference type="InterPro" id="IPR036188">
    <property type="entry name" value="FAD/NAD-bd_sf"/>
</dbReference>
<dbReference type="InterPro" id="IPR050260">
    <property type="entry name" value="FAD-bd_OxRdtase"/>
</dbReference>
<comment type="cofactor">
    <cofactor evidence="1">
        <name>FAD</name>
        <dbReference type="ChEBI" id="CHEBI:57692"/>
    </cofactor>
</comment>
<reference evidence="6" key="1">
    <citation type="submission" date="2016-10" db="EMBL/GenBank/DDBJ databases">
        <authorList>
            <person name="de Groot N.N."/>
        </authorList>
    </citation>
    <scope>NUCLEOTIDE SEQUENCE</scope>
</reference>
<sequence>MHRLLERQLKKIGYSGGSLSEKQLKLFMEAVDRAYRDSESDRKLLEHTLEISSKEMQQLYKDLEERSRSRLAESEAKYRFLAIHDNLTGIANRRYLEDELQALIKNQKNSASKFALLFLDLDRFKLINDTLGHNVGDRLLQEVAKRISPQLKSNDIFARIGGDEFVIVLMDIKKSNIKSIVDRIYLLTHQNWIVDEYDLEVTASIGVAIYPDDGEDMVELMKSADIAMYRSKESGRDRYTFFQTSNKKENSMSKTDILIIGGGPAGMVAAGTSRQYYSEKSVTVIKSNKHSLVPCGIPYIFGTMLDGVEDDMVPCGARSQKMGIDLLIDSVTDIDFDNKSVETTENGTIEYDKLIIATGSIPRKPTNITNYDAEGVYYVPKDAEYIKKVHDGVKDLETIAVIGTGFIGVEIACELAQSGKKIHLVGSRLLKHAFDPEFSDDMESLMLGDGIEFYKDKRTVAINTDESGRANAIVLDSGAVIECDGVIMATGYEPNTTLAKKSGLSMRQYNTIYVDEYMRTVKDDVFAIGDCAEKRHFITKRGVPIMLASTATAEARVAAANLYNINVVKSFSGTIDIFSTVIEDTCFASAGITEEDAKKQDISAISTVVVVDDKHPAKLPNSNKQTVKIVAMKSSGIVIGAQLIGSKDVGEMINILGVIIEKKMSVYDLLNLQVATHPLLTSAPTNYPIVQAAQNIASRQIGL</sequence>
<dbReference type="NCBIfam" id="TIGR00254">
    <property type="entry name" value="GGDEF"/>
    <property type="match status" value="1"/>
</dbReference>
<dbReference type="InterPro" id="IPR004099">
    <property type="entry name" value="Pyr_nucl-diS_OxRdtase_dimer"/>
</dbReference>
<dbReference type="InterPro" id="IPR016156">
    <property type="entry name" value="FAD/NAD-linked_Rdtase_dimer_sf"/>
</dbReference>
<dbReference type="PRINTS" id="PR00411">
    <property type="entry name" value="PNDRDTASEI"/>
</dbReference>
<name>A0A1W1BDP9_9ZZZZ</name>
<dbReference type="Gene3D" id="3.50.50.60">
    <property type="entry name" value="FAD/NAD(P)-binding domain"/>
    <property type="match status" value="2"/>
</dbReference>
<dbReference type="EMBL" id="FPHC01000024">
    <property type="protein sequence ID" value="SFV51674.1"/>
    <property type="molecule type" value="Genomic_DNA"/>
</dbReference>